<dbReference type="KEGG" id="sge:DWG14_06040"/>
<reference evidence="1 2" key="1">
    <citation type="submission" date="2018-09" db="EMBL/GenBank/DDBJ databases">
        <title>Production of Trimethoprim by Streptomyces sp. 3E-1.</title>
        <authorList>
            <person name="Kang H.J."/>
            <person name="Kim S.B."/>
        </authorList>
    </citation>
    <scope>NUCLEOTIDE SEQUENCE [LARGE SCALE GENOMIC DNA]</scope>
    <source>
        <strain evidence="1 2">3E-1</strain>
    </source>
</reference>
<evidence type="ECO:0000313" key="1">
    <source>
        <dbReference type="EMBL" id="AYC41749.1"/>
    </source>
</evidence>
<evidence type="ECO:0000313" key="2">
    <source>
        <dbReference type="Proteomes" id="UP000265765"/>
    </source>
</evidence>
<gene>
    <name evidence="1" type="ORF">DWG14_06040</name>
</gene>
<dbReference type="EMBL" id="CP032427">
    <property type="protein sequence ID" value="AYC41749.1"/>
    <property type="molecule type" value="Genomic_DNA"/>
</dbReference>
<evidence type="ECO:0008006" key="3">
    <source>
        <dbReference type="Google" id="ProtNLM"/>
    </source>
</evidence>
<name>A0AAI8PQV7_9ACTN</name>
<dbReference type="NCBIfam" id="TIGR04267">
    <property type="entry name" value="mod_HExxH"/>
    <property type="match status" value="1"/>
</dbReference>
<sequence>MKRIPADLAEQVCSVGIDVSATDRLAAIYHRSLARQAANRLDEAQRPQVERLVRRTRRLAPATVYSLYKGARTDADLGETARQLEEAGTLAPTEAYSGPHHPLWLRDGLQEVLRSLDWGEENVGTVVTELPHGVSTSLRLARHALSSSWTEAWAEHNTLVQYLVFARGPLRSATIQSTFGAVYAEVEEASDPLRMFELILHESAHHSLALREQFTRFIDNPDAVGAHALRPDPRPLRGVLHAAFVMCRISEGLSRYQRVHPSGGPLDGCPVEDRLRFAQDSLREALAVLDGTALWTDDGRALRTAMGRHLASEAVPS</sequence>
<dbReference type="GeneID" id="91284878"/>
<accession>A0AAI8PQV7</accession>
<organism evidence="1 2">
    <name type="scientific">Streptomyces griseorubiginosus</name>
    <dbReference type="NCBI Taxonomy" id="67304"/>
    <lineage>
        <taxon>Bacteria</taxon>
        <taxon>Bacillati</taxon>
        <taxon>Actinomycetota</taxon>
        <taxon>Actinomycetes</taxon>
        <taxon>Kitasatosporales</taxon>
        <taxon>Streptomycetaceae</taxon>
        <taxon>Streptomyces</taxon>
    </lineage>
</organism>
<dbReference type="Proteomes" id="UP000265765">
    <property type="component" value="Chromosome"/>
</dbReference>
<protein>
    <recommendedName>
        <fullName evidence="3">HEXXH motif-containing protein</fullName>
    </recommendedName>
</protein>
<proteinExistence type="predicted"/>
<dbReference type="RefSeq" id="WP_062025021.1">
    <property type="nucleotide sequence ID" value="NZ_CP032427.1"/>
</dbReference>
<dbReference type="AlphaFoldDB" id="A0AAI8PQV7"/>
<dbReference type="InterPro" id="IPR026337">
    <property type="entry name" value="AKG_HExxH"/>
</dbReference>